<dbReference type="Gene3D" id="3.30.1300.10">
    <property type="entry name" value="Pantoate-beta-alanine ligase, C-terminal domain"/>
    <property type="match status" value="1"/>
</dbReference>
<name>X1F8J4_9ZZZZ</name>
<evidence type="ECO:0000313" key="1">
    <source>
        <dbReference type="EMBL" id="GAH17083.1"/>
    </source>
</evidence>
<proteinExistence type="predicted"/>
<dbReference type="GO" id="GO:0015940">
    <property type="term" value="P:pantothenate biosynthetic process"/>
    <property type="evidence" value="ECO:0007669"/>
    <property type="project" value="InterPro"/>
</dbReference>
<protein>
    <recommendedName>
        <fullName evidence="2">Pantoate--beta-alanine ligase</fullName>
    </recommendedName>
</protein>
<feature type="non-terminal residue" evidence="1">
    <location>
        <position position="1"/>
    </location>
</feature>
<dbReference type="Pfam" id="PF02569">
    <property type="entry name" value="Pantoate_ligase"/>
    <property type="match status" value="1"/>
</dbReference>
<reference evidence="1" key="1">
    <citation type="journal article" date="2014" name="Front. Microbiol.">
        <title>High frequency of phylogenetically diverse reductive dehalogenase-homologous genes in deep subseafloor sedimentary metagenomes.</title>
        <authorList>
            <person name="Kawai M."/>
            <person name="Futagami T."/>
            <person name="Toyoda A."/>
            <person name="Takaki Y."/>
            <person name="Nishi S."/>
            <person name="Hori S."/>
            <person name="Arai W."/>
            <person name="Tsubouchi T."/>
            <person name="Morono Y."/>
            <person name="Uchiyama I."/>
            <person name="Ito T."/>
            <person name="Fujiyama A."/>
            <person name="Inagaki F."/>
            <person name="Takami H."/>
        </authorList>
    </citation>
    <scope>NUCLEOTIDE SEQUENCE</scope>
    <source>
        <strain evidence="1">Expedition CK06-06</strain>
    </source>
</reference>
<dbReference type="InterPro" id="IPR003721">
    <property type="entry name" value="Pantoate_ligase"/>
</dbReference>
<gene>
    <name evidence="1" type="ORF">S01H4_60584</name>
</gene>
<dbReference type="GO" id="GO:0004592">
    <property type="term" value="F:pantoate-beta-alanine ligase activity"/>
    <property type="evidence" value="ECO:0007669"/>
    <property type="project" value="InterPro"/>
</dbReference>
<comment type="caution">
    <text evidence="1">The sequence shown here is derived from an EMBL/GenBank/DDBJ whole genome shotgun (WGS) entry which is preliminary data.</text>
</comment>
<dbReference type="SUPFAM" id="SSF52374">
    <property type="entry name" value="Nucleotidylyl transferase"/>
    <property type="match status" value="1"/>
</dbReference>
<organism evidence="1">
    <name type="scientific">marine sediment metagenome</name>
    <dbReference type="NCBI Taxonomy" id="412755"/>
    <lineage>
        <taxon>unclassified sequences</taxon>
        <taxon>metagenomes</taxon>
        <taxon>ecological metagenomes</taxon>
    </lineage>
</organism>
<dbReference type="AlphaFoldDB" id="X1F8J4"/>
<accession>X1F8J4</accession>
<dbReference type="EMBL" id="BART01035756">
    <property type="protein sequence ID" value="GAH17083.1"/>
    <property type="molecule type" value="Genomic_DNA"/>
</dbReference>
<evidence type="ECO:0008006" key="2">
    <source>
        <dbReference type="Google" id="ProtNLM"/>
    </source>
</evidence>
<dbReference type="InterPro" id="IPR042176">
    <property type="entry name" value="Pantoate_ligase_C"/>
</dbReference>
<sequence>QGEKDAEHLRRRMTDLIQKEPLANIDYVSVADAETLEELNKVNTPALVSLAVKIGKTRLIDNVVLE</sequence>